<feature type="compositionally biased region" description="Basic and acidic residues" evidence="1">
    <location>
        <begin position="3061"/>
        <end position="3073"/>
    </location>
</feature>
<dbReference type="InterPro" id="IPR008602">
    <property type="entry name" value="Duffy-antigen-binding"/>
</dbReference>
<sequence length="3183" mass="363428">MGSSASKFSKIVVGNETHKSARNVLEGFAKDIKGKASSDAEEHAYSLKGNLKDAKFNHDFFKIKSDMPGNPCYLDFAFHSNTPGNQREYRHPCARSMNKNLFNLEGAVCTNSKIKGNEEKINGAGACAPYRRRHICDLNLEHIDVHNVQNIHDLLGNVLVTAKYEGESIVEKHPNRGSSEVCTALARSFADIGDIIRGKDLYLGHEQGNNKLEARLKTIFQNIKNKNKSPLDKLSLEQVREYWWALNREDVWKALTCFADGSEEYFIQSENNTQLFSNPKCGHEQGNVPTNLDYVPQFLRWFDEWADDFCRIKKIKLENVKKACRDEKKRKYCSLNGYDCTKTIWKKGVLHRSNECTGCLVKCNPYEIWLENQRKEFEKQTKKYENEIKTYVHDSGISNSNINNEYYKEFYKKLKDNKYETANEFINLLNEGRYCNKKEKIEEEVINFTKTGEKDTFYRSDYCQVCPDCGVECKNETCKPKEKKYPECLNKEIYTPNGAKTTEINVIDSGDKQVGITEKLSEFCINENNENGKNYQKWECYYKHIDDNKCKMVKNSGNNITEEKIISFDEFFDFWVRKLLIDTIKWETELTYCINNTNVTDCNKCNKNCVCFDKWVKQKEQEWKNIMDLFTNKHDIPKKYYLNINDLFNSFFFQVIYKFNEGEAKWNKLKENLKKKIESSKQNRGTEDSEAAIKVLFDHLKENATICKDNNTNEACETSRNRKTNPCGKNTKAGSDKVISVKQIAQYFKRQAYSEANNRSDGLYKLKGKAHEGIYKQGGGANDFKNKLCKISRKYSNRNPRQSQGPCDGKGTGNGIHARFVVGTVWKPDKKHMRKEHENVIMPPRRRHICTSNLENLNTKNRGLSNSSIASNSLLGDVLLAAKYEAHYIKKKYKYANTPESFKDNATICRAIRYSFADLGDIIRGRDMWSKNGDMQKLETNLQVIFRRIKSTLPRNIQGKYTNDDKKTPSYRQLREDWWEANRAKVWEAMKCEISKLKDESVDESKSHCGYSDHTPLDDYIPQRLRWMTEWAEWYCKVQKKAYKELKDGCQKCMDKDKGLSCTQDTEECTSCTAASDEYKKKIKSWEEQWETVSKKYQILYKEAEIYAGNGGPGYYKFDVQEEDRSVFDFLYELHLQNGGKKGPPPDTHPSKYVTTRDKRDTTVNTPSTVYSTAAGYVHQEAHIGDCKEQTQFCEKKHGDTSTSGTDTDNDYAFRDKPQDHDTACKCKDRQPELVAKKKKDDEDDPATQKNPCVTVGDDISGGSGNFMSVRDVAEGMHAGAQKQLDGDNGESALKGDIKKAQFKTGTNPSGLKNECEITNKHTNDSRTDGEPCKGKDGNYTMFQVVTGWKNGNQIGTANDVFLPPRRQHFCTSNLENLRTDNEGLTGVNARHSLLGDVLLAAKEQANFIKERYTNKKNPHDFSDHATMCRAIKYSFADIGDIIKGTDLWVNNGGEKKTQDKLVKIFQKIKDNLGKSVENYKGDSSPYLDLRKDWWFANRDQVWEAMKCPAKNGTFPCSADKEPTPFDDYIPQRLRWMTEWAEWYCKLQSQEYNRVQQACANCSNGVCKNGCDNCKKHCEDYRKFIEKWKKQWDEQEKKYQELYEKATQNGSDGSKVTADKDADVVAFLKQLHKENGGDKSGNTTYSTAAGYVHQELTKLDCNIQNVFCQKSDSDNKNYAFEPYPYDYKDKCNCKDDKPSQEKKKEYDDVCNTVKEHIGNNNGTQEIDKCKPKKGPFVWKCGDKELVTDDNVCMPPRRQKLCVINLQHLSGTSKNDLRKAFIQCAAAETFLLWHKYKKDNNGGDAQAKLNSGTIPDDFKRQMFYTFGDFRDLCLDTDISKKEGPVKGAKNKIDTVFEKEKISEAKKDDKQCREEFWGKYGKNIWEGMLCALSYDTTHYNVKPETRKKLSEKNDYSNVKFSGDNSPTLEKFAQTPQFLRWFTEWSDEFCQKYKVEKAKLLAACPEDTCNADNSKKNQCKTACEKYKEWLKDWKDKYNKQKQRYTQVKETLPYNNDKDVKESTHAYEYLSKKLTNITCTSGTTNGDCNCMKEPSKETKKPSDTIEMPASLDNEPDEVKGRCTCQKAPQPPARPPPPPPPPPPRPPPERDGGNDDRGRSERGDQGQRPPPGPRPQPKESLARSAVLSPQSPAPPGGPPPPQPKLARGGGLGRILPPLEGSFEDEDSEDDEDGDGGSDVEEVTEKSVEAPKEAEVAPPTTKDVVKPACEIVKDLFNDTSNFKDACTLKYVKGKNYGWKCVPTTSSGDNTTTSGGGESGDAKRQRRNASDDPTTSGGSEPTGGNDKATGGAEGATGSSGDNTGGVCIPPRRRKLYVGKLEEWVNSGKTLSSGETQPQPVIGKAQTPQDGTPSQPGKTASQDPSDKLRDAFIQTAAIETFFLWHKYKQEKKKPQEGVLPQLQTTLDGSSGDDKDPQTELNGGTIPEEFKRQMFYTLADYRDILYSGSNDTSDNKDTSNSNDNLKNIVLEASGSTDEKAKMEKIQEKLKTFFQNSGNQPSTGTSPGSSSGNDPKTWWNKHGQHIWNGMICALTYKENGSGGAKGATSLEPIDGASKLLEKIKDKNGEYHYEKVVLKDENSDTPTLDSFIKRPPYFRYLEEWGQNFCKERKKRLKKIKEECRSGETGKEHCSGDGYDCTEDAKYRNDKFVDLNCRGCGEQCMKYKKWIDMKFKEYQNQKNKYEGELYKVKVKSNNGNDDKKFCEQIEKKTNAAEFLKALKHCKDDEVHEEKDNDNKIDFGKPLQTFSRSTYCKACPVYGVNCNGNKRGRSATNGCTTNNKPANKENTADGQPTTIPILINDGSTNGATNGTTDGIDEELRNCSEKYNFFKRLRKQEWKCQYLNGVDQCNLKNAADNIYTDKDIVFNEFFQRWLRYFIYDYNKLKHKIDPCIKKEKQDKTEHKCINGCNIKCDCVDKWLKQKKQEWENVKSHYNKYPRTKDDSVGYRVKSYFDLLYFDSDIQKVKGSHQRFYEFESKICNCVKSSQKKEGEETDLVVCLLDRLATKIKKCETQPSGSDCTTTPTAFEDDDDYIRIEENTVEQPKICPPQKPETKVVDEGDCKTDAPQPDVKEEEEENQEEEEEEDEEDEEEEDEEDEEDEQSSDEFYEDDSDSDAEDEHQNEDVTDTSSHSEPRPKRLPPEFPSPELKNAMLFSTILWMVGIGFAAFTYFFLK</sequence>
<evidence type="ECO:0000256" key="1">
    <source>
        <dbReference type="SAM" id="MobiDB-lite"/>
    </source>
</evidence>
<feature type="compositionally biased region" description="Basic and acidic residues" evidence="1">
    <location>
        <begin position="2102"/>
        <end position="2120"/>
    </location>
</feature>
<dbReference type="VEuPathDB" id="PlasmoDB:PfGB4_050005400"/>
<feature type="compositionally biased region" description="Low complexity" evidence="1">
    <location>
        <begin position="2286"/>
        <end position="2313"/>
    </location>
</feature>
<dbReference type="VEuPathDB" id="PlasmoDB:PfSD01_020005700"/>
<dbReference type="VEuPathDB" id="PlasmoDB:PfML01_000035500"/>
<feature type="compositionally biased region" description="Polar residues" evidence="1">
    <location>
        <begin position="2781"/>
        <end position="2792"/>
    </location>
</feature>
<feature type="domain" description="Duffy-antigen binding" evidence="4">
    <location>
        <begin position="840"/>
        <end position="1026"/>
    </location>
</feature>
<dbReference type="InterPro" id="IPR049158">
    <property type="entry name" value="PfEMP1_CIDRalpha1_dom"/>
</dbReference>
<feature type="compositionally biased region" description="Pro residues" evidence="1">
    <location>
        <begin position="2146"/>
        <end position="2158"/>
    </location>
</feature>
<dbReference type="Gene3D" id="1.20.58.830">
    <property type="match status" value="5"/>
</dbReference>
<dbReference type="VEuPathDB" id="PlasmoDB:PfIT_100044000"/>
<keyword evidence="2" id="KW-1133">Transmembrane helix</keyword>
<dbReference type="VEuPathDB" id="PlasmoDB:PfHB3_070005300"/>
<dbReference type="VEuPathDB" id="PlasmoDB:PfNF135_070014800"/>
<feature type="compositionally biased region" description="Polar residues" evidence="1">
    <location>
        <begin position="2358"/>
        <end position="2375"/>
    </location>
</feature>
<dbReference type="InterPro" id="IPR054595">
    <property type="entry name" value="DBL_C"/>
</dbReference>
<name>I2CIW8_PLAFA</name>
<feature type="domain" description="Duffy-antigen binding" evidence="4">
    <location>
        <begin position="1751"/>
        <end position="1924"/>
    </location>
</feature>
<feature type="compositionally biased region" description="Basic and acidic residues" evidence="1">
    <location>
        <begin position="2049"/>
        <end position="2059"/>
    </location>
</feature>
<dbReference type="VEuPathDB" id="PlasmoDB:PfDd2_110053300"/>
<dbReference type="Pfam" id="PF22672">
    <property type="entry name" value="DBL_C"/>
    <property type="match status" value="2"/>
</dbReference>
<accession>I2CIW8</accession>
<dbReference type="VEuPathDB" id="PlasmoDB:PfKE01_070035100"/>
<feature type="compositionally biased region" description="Basic and acidic residues" evidence="1">
    <location>
        <begin position="3139"/>
        <end position="3149"/>
    </location>
</feature>
<feature type="compositionally biased region" description="Acidic residues" evidence="1">
    <location>
        <begin position="2176"/>
        <end position="2196"/>
    </location>
</feature>
<dbReference type="VEuPathDB" id="PlasmoDB:PfGA01_090005500"/>
<dbReference type="FunFam" id="1.20.58.830:FF:000005">
    <property type="entry name" value="Erythrocyte membrane protein 1, PfEMP1"/>
    <property type="match status" value="1"/>
</dbReference>
<reference evidence="9" key="1">
    <citation type="journal article" date="2012" name="Proc. Natl. Acad. Sci. U.S.A.">
        <title>Plasmodium falciparum erythrocyte membrane protein 1 domain cassettes 8 and 13 are associated with severe malaria in children.</title>
        <authorList>
            <person name="Lavstsen T."/>
            <person name="Turner L."/>
            <person name="Saguti F."/>
            <person name="Magistrado P."/>
            <person name="Rask T.S."/>
            <person name="Jespersen J.S."/>
            <person name="Wang C.W."/>
            <person name="Berger S.S."/>
            <person name="Baraka V."/>
            <person name="Marquard A.M."/>
            <person name="Seguin-Orlando A."/>
            <person name="Willerslev E."/>
            <person name="Gilbert M.T."/>
            <person name="Lusingu J."/>
            <person name="Theander T.G."/>
        </authorList>
    </citation>
    <scope>NUCLEOTIDE SEQUENCE</scope>
    <source>
        <strain evidence="9">BT1914</strain>
    </source>
</reference>
<dbReference type="Gene3D" id="1.20.58.1930">
    <property type="match status" value="2"/>
</dbReference>
<dbReference type="InterPro" id="IPR004258">
    <property type="entry name" value="DBL"/>
</dbReference>
<feature type="region of interest" description="Disordered" evidence="1">
    <location>
        <begin position="2781"/>
        <end position="2803"/>
    </location>
</feature>
<feature type="compositionally biased region" description="Low complexity" evidence="1">
    <location>
        <begin position="2507"/>
        <end position="2523"/>
    </location>
</feature>
<evidence type="ECO:0000259" key="3">
    <source>
        <dbReference type="Pfam" id="PF03011"/>
    </source>
</evidence>
<dbReference type="VEuPathDB" id="PlasmoDB:PF3D7_0400400"/>
<dbReference type="SUPFAM" id="SSF140924">
    <property type="entry name" value="Duffy binding domain-like"/>
    <property type="match status" value="7"/>
</dbReference>
<dbReference type="Pfam" id="PF03011">
    <property type="entry name" value="PFEMP"/>
    <property type="match status" value="2"/>
</dbReference>
<dbReference type="VEuPathDB" id="PlasmoDB:PfDd2_040005100"/>
<reference evidence="9" key="2">
    <citation type="submission" date="2016-05" db="EMBL/GenBank/DDBJ databases">
        <authorList>
            <person name="Lavstsen T."/>
            <person name="Jespersen J.S."/>
        </authorList>
    </citation>
    <scope>NUCLEOTIDE SEQUENCE</scope>
    <source>
        <strain evidence="9">BT1914</strain>
    </source>
</reference>
<feature type="region of interest" description="Disordered" evidence="1">
    <location>
        <begin position="2046"/>
        <end position="2220"/>
    </location>
</feature>
<evidence type="ECO:0000259" key="7">
    <source>
        <dbReference type="Pfam" id="PF21807"/>
    </source>
</evidence>
<proteinExistence type="predicted"/>
<dbReference type="VEuPathDB" id="PlasmoDB:PfKH01_110005100"/>
<dbReference type="VEuPathDB" id="PlasmoDB:PfNF54_040005900"/>
<feature type="domain" description="Duffy-binding-like" evidence="3">
    <location>
        <begin position="2879"/>
        <end position="3026"/>
    </location>
</feature>
<feature type="compositionally biased region" description="Polar residues" evidence="1">
    <location>
        <begin position="2340"/>
        <end position="2351"/>
    </location>
</feature>
<feature type="non-terminal residue" evidence="9">
    <location>
        <position position="3183"/>
    </location>
</feature>
<feature type="region of interest" description="Disordered" evidence="1">
    <location>
        <begin position="1303"/>
        <end position="1333"/>
    </location>
</feature>
<dbReference type="VEuPathDB" id="PlasmoDB:PF3D7_0425800"/>
<dbReference type="VEuPathDB" id="PlasmoDB:PfHB3_130080100"/>
<feature type="domain" description="Duffy-binding-like" evidence="8">
    <location>
        <begin position="304"/>
        <end position="460"/>
    </location>
</feature>
<feature type="region of interest" description="Disordered" evidence="1">
    <location>
        <begin position="2504"/>
        <end position="2529"/>
    </location>
</feature>
<feature type="domain" description="Duffy-antigen binding" evidence="4">
    <location>
        <begin position="1361"/>
        <end position="1535"/>
    </location>
</feature>
<dbReference type="VEuPathDB" id="PlasmoDB:PfNF135_030030900"/>
<feature type="compositionally biased region" description="Basic and acidic residues" evidence="1">
    <location>
        <begin position="1212"/>
        <end position="1241"/>
    </location>
</feature>
<evidence type="ECO:0000313" key="9">
    <source>
        <dbReference type="EMBL" id="AFJ66668.2"/>
    </source>
</evidence>
<evidence type="ECO:0000259" key="5">
    <source>
        <dbReference type="Pfam" id="PF15447"/>
    </source>
</evidence>
<feature type="domain" description="PfEMP1 CIDRalpha1" evidence="7">
    <location>
        <begin position="502"/>
        <end position="559"/>
    </location>
</feature>
<dbReference type="Pfam" id="PF15447">
    <property type="entry name" value="NTS"/>
    <property type="match status" value="1"/>
</dbReference>
<feature type="domain" description="Duffy-binding-like" evidence="8">
    <location>
        <begin position="2612"/>
        <end position="2760"/>
    </location>
</feature>
<gene>
    <name evidence="9" type="primary">var</name>
</gene>
<dbReference type="Pfam" id="PF05424">
    <property type="entry name" value="Duffy_binding"/>
    <property type="match status" value="5"/>
</dbReference>
<feature type="domain" description="Duffy-antigen binding" evidence="4">
    <location>
        <begin position="125"/>
        <end position="300"/>
    </location>
</feature>
<keyword evidence="2" id="KW-0472">Membrane</keyword>
<dbReference type="VEuPathDB" id="PlasmoDB:PfNF54_040031200"/>
<feature type="compositionally biased region" description="Acidic residues" evidence="1">
    <location>
        <begin position="3081"/>
        <end position="3135"/>
    </location>
</feature>
<feature type="transmembrane region" description="Helical" evidence="2">
    <location>
        <begin position="3160"/>
        <end position="3182"/>
    </location>
</feature>
<feature type="region of interest" description="Disordered" evidence="1">
    <location>
        <begin position="2404"/>
        <end position="2439"/>
    </location>
</feature>
<dbReference type="Pfam" id="PF18562">
    <property type="entry name" value="CIDR1_gamma"/>
    <property type="match status" value="1"/>
</dbReference>
<feature type="domain" description="Cysteine-rich interdomain region 1 gamma" evidence="6">
    <location>
        <begin position="2804"/>
        <end position="2863"/>
    </location>
</feature>
<evidence type="ECO:0000259" key="4">
    <source>
        <dbReference type="Pfam" id="PF05424"/>
    </source>
</evidence>
<feature type="region of interest" description="Disordered" evidence="1">
    <location>
        <begin position="3022"/>
        <end position="3041"/>
    </location>
</feature>
<feature type="region of interest" description="Disordered" evidence="1">
    <location>
        <begin position="3048"/>
        <end position="3156"/>
    </location>
</feature>
<protein>
    <submittedName>
        <fullName evidence="9">EMP1</fullName>
    </submittedName>
</protein>
<feature type="region of interest" description="Disordered" evidence="1">
    <location>
        <begin position="2340"/>
        <end position="2377"/>
    </location>
</feature>
<dbReference type="VEuPathDB" id="PlasmoDB:PfML01_000021800"/>
<feature type="compositionally biased region" description="Low complexity" evidence="1">
    <location>
        <begin position="2257"/>
        <end position="2266"/>
    </location>
</feature>
<dbReference type="VEuPathDB" id="PlasmoDB:PfKE01_030005200"/>
<keyword evidence="2" id="KW-0812">Transmembrane</keyword>
<evidence type="ECO:0000259" key="6">
    <source>
        <dbReference type="Pfam" id="PF18562"/>
    </source>
</evidence>
<dbReference type="InterPro" id="IPR029210">
    <property type="entry name" value="PfEMP1_NTS"/>
</dbReference>
<feature type="non-terminal residue" evidence="9">
    <location>
        <position position="1"/>
    </location>
</feature>
<dbReference type="VEuPathDB" id="PlasmoDB:PfKE01_080037600"/>
<dbReference type="FunFam" id="1.20.58.830:FF:000002">
    <property type="entry name" value="Erythrocyte membrane protein 1, PfEMP1"/>
    <property type="match status" value="1"/>
</dbReference>
<dbReference type="VEuPathDB" id="PlasmoDB:PfKH02_010004900"/>
<evidence type="ECO:0000256" key="2">
    <source>
        <dbReference type="SAM" id="Phobius"/>
    </source>
</evidence>
<dbReference type="VEuPathDB" id="PlasmoDB:PfML01_000088000"/>
<dbReference type="GO" id="GO:0016020">
    <property type="term" value="C:membrane"/>
    <property type="evidence" value="ECO:0007669"/>
    <property type="project" value="InterPro"/>
</dbReference>
<dbReference type="VEuPathDB" id="PlasmoDB:PfGB4_040005800"/>
<feature type="region of interest" description="Disordered" evidence="1">
    <location>
        <begin position="1138"/>
        <end position="1166"/>
    </location>
</feature>
<dbReference type="VEuPathDB" id="PlasmoDB:PfIT_060036700"/>
<dbReference type="FunFam" id="1.20.58.830:FF:000021">
    <property type="entry name" value="Erythrocyte membrane protein 1, PfEMP1"/>
    <property type="match status" value="1"/>
</dbReference>
<dbReference type="VEuPathDB" id="PlasmoDB:PfGA01_120060600"/>
<feature type="domain" description="Plasmodium falciparum erythrocyte membrane protein-1 N-terminal segment" evidence="5">
    <location>
        <begin position="20"/>
        <end position="55"/>
    </location>
</feature>
<feature type="domain" description="Duffy-binding-like" evidence="3">
    <location>
        <begin position="571"/>
        <end position="713"/>
    </location>
</feature>
<dbReference type="VEuPathDB" id="PlasmoDB:Pf7G8_010005600"/>
<dbReference type="FunFam" id="1.20.58.1930:FF:000002">
    <property type="entry name" value="Erythrocyte membrane protein 1, PfEMP1"/>
    <property type="match status" value="1"/>
</dbReference>
<dbReference type="VEuPathDB" id="PlasmoDB:PfCD01_090042900"/>
<feature type="compositionally biased region" description="Polar residues" evidence="1">
    <location>
        <begin position="3022"/>
        <end position="3034"/>
    </location>
</feature>
<dbReference type="Gene3D" id="1.20.1310.20">
    <property type="entry name" value="Duffy-antigen binding domain"/>
    <property type="match status" value="5"/>
</dbReference>
<dbReference type="VEuPathDB" id="PlasmoDB:PfNF166_100005200"/>
<dbReference type="GO" id="GO:0046789">
    <property type="term" value="F:host cell surface receptor binding"/>
    <property type="evidence" value="ECO:0007669"/>
    <property type="project" value="InterPro"/>
</dbReference>
<feature type="region of interest" description="Disordered" evidence="1">
    <location>
        <begin position="2251"/>
        <end position="2322"/>
    </location>
</feature>
<dbReference type="VEuPathDB" id="PlasmoDB:PfSN01_080037400"/>
<dbReference type="InterPro" id="IPR042202">
    <property type="entry name" value="Duffy-ag-bd_sf"/>
</dbReference>
<feature type="region of interest" description="Disordered" evidence="1">
    <location>
        <begin position="1197"/>
        <end position="1266"/>
    </location>
</feature>
<feature type="domain" description="Duffy-antigen binding" evidence="4">
    <location>
        <begin position="2318"/>
        <end position="2573"/>
    </location>
</feature>
<dbReference type="InterPro" id="IPR041480">
    <property type="entry name" value="CIDR1_gamma"/>
</dbReference>
<feature type="compositionally biased region" description="Basic and acidic residues" evidence="1">
    <location>
        <begin position="2197"/>
        <end position="2209"/>
    </location>
</feature>
<evidence type="ECO:0000259" key="8">
    <source>
        <dbReference type="Pfam" id="PF22672"/>
    </source>
</evidence>
<feature type="compositionally biased region" description="Pro residues" evidence="1">
    <location>
        <begin position="2084"/>
        <end position="2101"/>
    </location>
</feature>
<dbReference type="EMBL" id="JQ691638">
    <property type="protein sequence ID" value="AFJ66668.2"/>
    <property type="molecule type" value="Genomic_DNA"/>
</dbReference>
<dbReference type="VEuPathDB" id="PlasmoDB:PfTG01_050005600"/>
<dbReference type="VEuPathDB" id="PlasmoDB:PfKH01_010021400"/>
<dbReference type="Pfam" id="PF21807">
    <property type="entry name" value="PfEMP1_CIDRalpha1_dom"/>
    <property type="match status" value="1"/>
</dbReference>
<feature type="compositionally biased region" description="Basic and acidic residues" evidence="1">
    <location>
        <begin position="1314"/>
        <end position="1333"/>
    </location>
</feature>
<dbReference type="VEuPathDB" id="PlasmoDB:PfGN01_140085400"/>
<organism evidence="9">
    <name type="scientific">Plasmodium falciparum</name>
    <name type="common">malaria parasite P. falciparum</name>
    <dbReference type="NCBI Taxonomy" id="5833"/>
    <lineage>
        <taxon>Eukaryota</taxon>
        <taxon>Sar</taxon>
        <taxon>Alveolata</taxon>
        <taxon>Apicomplexa</taxon>
        <taxon>Aconoidasida</taxon>
        <taxon>Haemosporida</taxon>
        <taxon>Plasmodiidae</taxon>
        <taxon>Plasmodium</taxon>
        <taxon>Plasmodium (Laverania)</taxon>
    </lineage>
</organism>
<dbReference type="VEuPathDB" id="PlasmoDB:PfTG01_030005600"/>
<dbReference type="VEuPathDB" id="PlasmoDB:Pf7G8-2_000035500"/>